<feature type="non-terminal residue" evidence="2">
    <location>
        <position position="562"/>
    </location>
</feature>
<dbReference type="Proteomes" id="UP001321749">
    <property type="component" value="Unassembled WGS sequence"/>
</dbReference>
<reference evidence="2" key="2">
    <citation type="submission" date="2023-06" db="EMBL/GenBank/DDBJ databases">
        <authorList>
            <consortium name="Lawrence Berkeley National Laboratory"/>
            <person name="Mondo S.J."/>
            <person name="Hensen N."/>
            <person name="Bonometti L."/>
            <person name="Westerberg I."/>
            <person name="Brannstrom I.O."/>
            <person name="Guillou S."/>
            <person name="Cros-Aarteil S."/>
            <person name="Calhoun S."/>
            <person name="Haridas S."/>
            <person name="Kuo A."/>
            <person name="Pangilinan J."/>
            <person name="Riley R."/>
            <person name="Labutti K."/>
            <person name="Andreopoulos B."/>
            <person name="Lipzen A."/>
            <person name="Chen C."/>
            <person name="Yanf M."/>
            <person name="Daum C."/>
            <person name="Ng V."/>
            <person name="Clum A."/>
            <person name="Steindorff A."/>
            <person name="Ohm R."/>
            <person name="Martin F."/>
            <person name="Silar P."/>
            <person name="Natvig D."/>
            <person name="Lalanne C."/>
            <person name="Gautier V."/>
            <person name="Ament-Velasquez S.L."/>
            <person name="Kruys A."/>
            <person name="Hutchinson M.I."/>
            <person name="Powell A.J."/>
            <person name="Barry K."/>
            <person name="Miller A.N."/>
            <person name="Grigoriev I.V."/>
            <person name="Debuchy R."/>
            <person name="Gladieux P."/>
            <person name="Thoren M.H."/>
            <person name="Johannesson H."/>
        </authorList>
    </citation>
    <scope>NUCLEOTIDE SEQUENCE</scope>
    <source>
        <strain evidence="2">PSN324</strain>
    </source>
</reference>
<comment type="caution">
    <text evidence="2">The sequence shown here is derived from an EMBL/GenBank/DDBJ whole genome shotgun (WGS) entry which is preliminary data.</text>
</comment>
<evidence type="ECO:0000313" key="3">
    <source>
        <dbReference type="Proteomes" id="UP001321749"/>
    </source>
</evidence>
<evidence type="ECO:0000313" key="2">
    <source>
        <dbReference type="EMBL" id="KAK4458206.1"/>
    </source>
</evidence>
<dbReference type="EMBL" id="MU865078">
    <property type="protein sequence ID" value="KAK4458206.1"/>
    <property type="molecule type" value="Genomic_DNA"/>
</dbReference>
<gene>
    <name evidence="2" type="ORF">QBC42DRAFT_290776</name>
</gene>
<organism evidence="2 3">
    <name type="scientific">Cladorrhinum samala</name>
    <dbReference type="NCBI Taxonomy" id="585594"/>
    <lineage>
        <taxon>Eukaryota</taxon>
        <taxon>Fungi</taxon>
        <taxon>Dikarya</taxon>
        <taxon>Ascomycota</taxon>
        <taxon>Pezizomycotina</taxon>
        <taxon>Sordariomycetes</taxon>
        <taxon>Sordariomycetidae</taxon>
        <taxon>Sordariales</taxon>
        <taxon>Podosporaceae</taxon>
        <taxon>Cladorrhinum</taxon>
    </lineage>
</organism>
<feature type="compositionally biased region" description="Acidic residues" evidence="1">
    <location>
        <begin position="239"/>
        <end position="252"/>
    </location>
</feature>
<evidence type="ECO:0000256" key="1">
    <source>
        <dbReference type="SAM" id="MobiDB-lite"/>
    </source>
</evidence>
<feature type="compositionally biased region" description="Basic and acidic residues" evidence="1">
    <location>
        <begin position="83"/>
        <end position="104"/>
    </location>
</feature>
<feature type="compositionally biased region" description="Basic and acidic residues" evidence="1">
    <location>
        <begin position="256"/>
        <end position="267"/>
    </location>
</feature>
<sequence>MAPTTRTRKRSAAVADSLTPPPPPKMRKLQMATKNDLDSDPPPSLDTISSPSRRGQSLSPSSAAKKKKEEVVVVVVKEEEGEEKNKEKEVKENDEKEVREVKEEKKRKKENPMSIRAILNSSPTGTKTPLTFEEKPVPSAAAAAATTTTTTAKMTKTNTARASGKSVAVFGAAEILAEDETLNVLEFPKEEKLERSEYNGKMEEEEEEHSDPGDSSYTAHCESPRAQSPSVDNDRPSSAEEDANAAAEDEDVYSSSHEEHISAAKDDDAFSNQLQTVVTALQMEKVAGMKKRAVAGSQMGRDGNEARNMSSKSDVTASKRDSPWRKTLDLIEISCKGRLPLEKKEPCVTVYYQDRQRHLDGPVELPLDVSTTEDTPCRVLDYGDSIKRYYSLDDGQGFRTFRLSHEAHIGAVAIAEASMRWLILEGLRIDEGGVTLGGTFAKSLVLSGCEVLGPVKMLCCNFGIVTIKDCTFKGGLHVWNSTIMKFGVTRSTFEEKELCLSRSCIADWLKIEDTEMDVSPVLSSYLTHQLLAHQLLAHQLLAHQLIAHQLIAHQLIAHQLLA</sequence>
<feature type="compositionally biased region" description="Polar residues" evidence="1">
    <location>
        <begin position="119"/>
        <end position="129"/>
    </location>
</feature>
<protein>
    <submittedName>
        <fullName evidence="2">Uncharacterized protein</fullName>
    </submittedName>
</protein>
<proteinExistence type="predicted"/>
<dbReference type="AlphaFoldDB" id="A0AAV9HE73"/>
<feature type="region of interest" description="Disordered" evidence="1">
    <location>
        <begin position="178"/>
        <end position="267"/>
    </location>
</feature>
<feature type="compositionally biased region" description="Polar residues" evidence="1">
    <location>
        <begin position="307"/>
        <end position="316"/>
    </location>
</feature>
<feature type="region of interest" description="Disordered" evidence="1">
    <location>
        <begin position="294"/>
        <end position="319"/>
    </location>
</feature>
<feature type="compositionally biased region" description="Basic and acidic residues" evidence="1">
    <location>
        <begin position="187"/>
        <end position="202"/>
    </location>
</feature>
<keyword evidence="3" id="KW-1185">Reference proteome</keyword>
<feature type="compositionally biased region" description="Low complexity" evidence="1">
    <location>
        <begin position="140"/>
        <end position="162"/>
    </location>
</feature>
<name>A0AAV9HE73_9PEZI</name>
<accession>A0AAV9HE73</accession>
<feature type="compositionally biased region" description="Polar residues" evidence="1">
    <location>
        <begin position="53"/>
        <end position="62"/>
    </location>
</feature>
<feature type="compositionally biased region" description="Basic residues" evidence="1">
    <location>
        <begin position="1"/>
        <end position="11"/>
    </location>
</feature>
<feature type="region of interest" description="Disordered" evidence="1">
    <location>
        <begin position="1"/>
        <end position="163"/>
    </location>
</feature>
<reference evidence="2" key="1">
    <citation type="journal article" date="2023" name="Mol. Phylogenet. Evol.">
        <title>Genome-scale phylogeny and comparative genomics of the fungal order Sordariales.</title>
        <authorList>
            <person name="Hensen N."/>
            <person name="Bonometti L."/>
            <person name="Westerberg I."/>
            <person name="Brannstrom I.O."/>
            <person name="Guillou S."/>
            <person name="Cros-Aarteil S."/>
            <person name="Calhoun S."/>
            <person name="Haridas S."/>
            <person name="Kuo A."/>
            <person name="Mondo S."/>
            <person name="Pangilinan J."/>
            <person name="Riley R."/>
            <person name="LaButti K."/>
            <person name="Andreopoulos B."/>
            <person name="Lipzen A."/>
            <person name="Chen C."/>
            <person name="Yan M."/>
            <person name="Daum C."/>
            <person name="Ng V."/>
            <person name="Clum A."/>
            <person name="Steindorff A."/>
            <person name="Ohm R.A."/>
            <person name="Martin F."/>
            <person name="Silar P."/>
            <person name="Natvig D.O."/>
            <person name="Lalanne C."/>
            <person name="Gautier V."/>
            <person name="Ament-Velasquez S.L."/>
            <person name="Kruys A."/>
            <person name="Hutchinson M.I."/>
            <person name="Powell A.J."/>
            <person name="Barry K."/>
            <person name="Miller A.N."/>
            <person name="Grigoriev I.V."/>
            <person name="Debuchy R."/>
            <person name="Gladieux P."/>
            <person name="Hiltunen Thoren M."/>
            <person name="Johannesson H."/>
        </authorList>
    </citation>
    <scope>NUCLEOTIDE SEQUENCE</scope>
    <source>
        <strain evidence="2">PSN324</strain>
    </source>
</reference>